<accession>A0A9E2W7B3</accession>
<gene>
    <name evidence="2" type="ORF">KTO63_02250</name>
</gene>
<protein>
    <recommendedName>
        <fullName evidence="4">Magnesium citrate secondary transporter</fullName>
    </recommendedName>
</protein>
<keyword evidence="3" id="KW-1185">Reference proteome</keyword>
<keyword evidence="1" id="KW-0812">Transmembrane</keyword>
<keyword evidence="1" id="KW-0472">Membrane</keyword>
<evidence type="ECO:0000256" key="1">
    <source>
        <dbReference type="SAM" id="Phobius"/>
    </source>
</evidence>
<comment type="caution">
    <text evidence="2">The sequence shown here is derived from an EMBL/GenBank/DDBJ whole genome shotgun (WGS) entry which is preliminary data.</text>
</comment>
<evidence type="ECO:0000313" key="2">
    <source>
        <dbReference type="EMBL" id="MBV4355952.1"/>
    </source>
</evidence>
<proteinExistence type="predicted"/>
<feature type="transmembrane region" description="Helical" evidence="1">
    <location>
        <begin position="92"/>
        <end position="112"/>
    </location>
</feature>
<dbReference type="AlphaFoldDB" id="A0A9E2W7B3"/>
<evidence type="ECO:0000313" key="3">
    <source>
        <dbReference type="Proteomes" id="UP000812270"/>
    </source>
</evidence>
<evidence type="ECO:0008006" key="4">
    <source>
        <dbReference type="Google" id="ProtNLM"/>
    </source>
</evidence>
<sequence>MKQLFDPFFFGYIAVWIIVHCFRYLHFPLPYVNGWLTDFIFLPAVAHFARTCTRHILLKGGHFTYALHWLILAAIYCGLLCEWIIPRYAHNTVGDVLDAFAYIGGALFYYYIHQKNTGFEIA</sequence>
<keyword evidence="1" id="KW-1133">Transmembrane helix</keyword>
<feature type="transmembrane region" description="Helical" evidence="1">
    <location>
        <begin position="32"/>
        <end position="53"/>
    </location>
</feature>
<dbReference type="Proteomes" id="UP000812270">
    <property type="component" value="Unassembled WGS sequence"/>
</dbReference>
<reference evidence="2" key="1">
    <citation type="submission" date="2021-06" db="EMBL/GenBank/DDBJ databases">
        <authorList>
            <person name="Huq M.A."/>
        </authorList>
    </citation>
    <scope>NUCLEOTIDE SEQUENCE</scope>
    <source>
        <strain evidence="2">MAH-26</strain>
    </source>
</reference>
<name>A0A9E2W7B3_9BACT</name>
<dbReference type="RefSeq" id="WP_217789496.1">
    <property type="nucleotide sequence ID" value="NZ_JAHSPG010000001.1"/>
</dbReference>
<feature type="transmembrane region" description="Helical" evidence="1">
    <location>
        <begin position="7"/>
        <end position="26"/>
    </location>
</feature>
<organism evidence="2 3">
    <name type="scientific">Pinibacter aurantiacus</name>
    <dbReference type="NCBI Taxonomy" id="2851599"/>
    <lineage>
        <taxon>Bacteria</taxon>
        <taxon>Pseudomonadati</taxon>
        <taxon>Bacteroidota</taxon>
        <taxon>Chitinophagia</taxon>
        <taxon>Chitinophagales</taxon>
        <taxon>Chitinophagaceae</taxon>
        <taxon>Pinibacter</taxon>
    </lineage>
</organism>
<dbReference type="EMBL" id="JAHSPG010000001">
    <property type="protein sequence ID" value="MBV4355952.1"/>
    <property type="molecule type" value="Genomic_DNA"/>
</dbReference>
<feature type="transmembrane region" description="Helical" evidence="1">
    <location>
        <begin position="65"/>
        <end position="86"/>
    </location>
</feature>